<dbReference type="HOGENOM" id="CLU_078518_2_1_0"/>
<dbReference type="STRING" id="653733.Selin_2586"/>
<dbReference type="Proteomes" id="UP000002572">
    <property type="component" value="Chromosome"/>
</dbReference>
<keyword evidence="5 8" id="KW-0963">Cytoplasm</keyword>
<keyword evidence="9" id="KW-0175">Coiled coil</keyword>
<gene>
    <name evidence="11" type="ordered locus">Selin_2586</name>
</gene>
<comment type="similarity">
    <text evidence="2 8">Belongs to the PhoU family.</text>
</comment>
<dbReference type="PIRSF" id="PIRSF003107">
    <property type="entry name" value="PhoU"/>
    <property type="match status" value="1"/>
</dbReference>
<dbReference type="GO" id="GO:0030643">
    <property type="term" value="P:intracellular phosphate ion homeostasis"/>
    <property type="evidence" value="ECO:0007669"/>
    <property type="project" value="InterPro"/>
</dbReference>
<evidence type="ECO:0000256" key="3">
    <source>
        <dbReference type="ARBA" id="ARBA00011738"/>
    </source>
</evidence>
<organism evidence="11 12">
    <name type="scientific">Desulfurispirillum indicum (strain ATCC BAA-1389 / DSM 22839 / S5)</name>
    <dbReference type="NCBI Taxonomy" id="653733"/>
    <lineage>
        <taxon>Bacteria</taxon>
        <taxon>Pseudomonadati</taxon>
        <taxon>Chrysiogenota</taxon>
        <taxon>Chrysiogenia</taxon>
        <taxon>Chrysiogenales</taxon>
        <taxon>Chrysiogenaceae</taxon>
        <taxon>Desulfurispirillum</taxon>
    </lineage>
</organism>
<protein>
    <recommendedName>
        <fullName evidence="8">Phosphate-specific transport system accessory protein PhoU</fullName>
    </recommendedName>
</protein>
<evidence type="ECO:0000313" key="11">
    <source>
        <dbReference type="EMBL" id="ADU67297.1"/>
    </source>
</evidence>
<dbReference type="InterPro" id="IPR028366">
    <property type="entry name" value="PhoU"/>
</dbReference>
<evidence type="ECO:0000256" key="5">
    <source>
        <dbReference type="ARBA" id="ARBA00022490"/>
    </source>
</evidence>
<reference evidence="11 12" key="1">
    <citation type="submission" date="2010-12" db="EMBL/GenBank/DDBJ databases">
        <title>Complete sequence of Desulfurispirillum indicum S5.</title>
        <authorList>
            <consortium name="US DOE Joint Genome Institute"/>
            <person name="Lucas S."/>
            <person name="Copeland A."/>
            <person name="Lapidus A."/>
            <person name="Cheng J.-F."/>
            <person name="Goodwin L."/>
            <person name="Pitluck S."/>
            <person name="Chertkov O."/>
            <person name="Held B."/>
            <person name="Detter J.C."/>
            <person name="Han C."/>
            <person name="Tapia R."/>
            <person name="Land M."/>
            <person name="Hauser L."/>
            <person name="Kyrpides N."/>
            <person name="Ivanova N."/>
            <person name="Mikhailova N."/>
            <person name="Haggblom M."/>
            <person name="Rauschenbach I."/>
            <person name="Bini E."/>
            <person name="Woyke T."/>
        </authorList>
    </citation>
    <scope>NUCLEOTIDE SEQUENCE [LARGE SCALE GENOMIC DNA]</scope>
    <source>
        <strain evidence="12">ATCC BAA-1389 / DSM 22839 / S5</strain>
    </source>
</reference>
<dbReference type="Gene3D" id="1.20.58.220">
    <property type="entry name" value="Phosphate transport system protein phou homolog 2, domain 2"/>
    <property type="match status" value="2"/>
</dbReference>
<dbReference type="RefSeq" id="WP_013507166.1">
    <property type="nucleotide sequence ID" value="NC_014836.1"/>
</dbReference>
<feature type="domain" description="PhoU" evidence="10">
    <location>
        <begin position="131"/>
        <end position="216"/>
    </location>
</feature>
<evidence type="ECO:0000256" key="7">
    <source>
        <dbReference type="ARBA" id="ARBA00056181"/>
    </source>
</evidence>
<accession>E6W6G2</accession>
<dbReference type="InParanoid" id="E6W6G2"/>
<dbReference type="Pfam" id="PF01895">
    <property type="entry name" value="PhoU"/>
    <property type="match status" value="2"/>
</dbReference>
<keyword evidence="12" id="KW-1185">Reference proteome</keyword>
<dbReference type="KEGG" id="din:Selin_2586"/>
<dbReference type="AlphaFoldDB" id="E6W6G2"/>
<comment type="subcellular location">
    <subcellularLocation>
        <location evidence="1 8">Cytoplasm</location>
    </subcellularLocation>
</comment>
<dbReference type="eggNOG" id="COG0704">
    <property type="taxonomic scope" value="Bacteria"/>
</dbReference>
<dbReference type="OrthoDB" id="9814256at2"/>
<evidence type="ECO:0000256" key="9">
    <source>
        <dbReference type="SAM" id="Coils"/>
    </source>
</evidence>
<evidence type="ECO:0000256" key="6">
    <source>
        <dbReference type="ARBA" id="ARBA00022592"/>
    </source>
</evidence>
<dbReference type="InterPro" id="IPR038078">
    <property type="entry name" value="PhoU-like_sf"/>
</dbReference>
<dbReference type="InterPro" id="IPR026022">
    <property type="entry name" value="PhoU_dom"/>
</dbReference>
<comment type="subunit">
    <text evidence="3 8">Homodimer.</text>
</comment>
<evidence type="ECO:0000259" key="10">
    <source>
        <dbReference type="Pfam" id="PF01895"/>
    </source>
</evidence>
<name>E6W6G2_DESIS</name>
<dbReference type="GO" id="GO:0005737">
    <property type="term" value="C:cytoplasm"/>
    <property type="evidence" value="ECO:0007669"/>
    <property type="project" value="UniProtKB-SubCell"/>
</dbReference>
<evidence type="ECO:0000256" key="2">
    <source>
        <dbReference type="ARBA" id="ARBA00008107"/>
    </source>
</evidence>
<keyword evidence="4 8" id="KW-0813">Transport</keyword>
<sequence length="250" mass="28377">MNIDKNIHRTHISKQFNESLDNIINGLLDMGNLARTQLKSAVQALLEENRELAETVNANDREVDAMEVAIDNECTEIIVRRQPAASDLRLILAVARSSRDLERIGDEAAKVARRALSLMEEGRPVVGYSEVRQLADLVLSMLDTALLAFSDFDADTALRVMHQDKDVDAEYKRAMRSLVMHMMEDPRCISQTLNIIWILRALERIGDHAENIAEYVIYLAKGMDVRHKSLKKIEKELSKQQSKSDSHEKP</sequence>
<dbReference type="FunFam" id="1.20.58.220:FF:000004">
    <property type="entry name" value="Phosphate-specific transport system accessory protein PhoU"/>
    <property type="match status" value="1"/>
</dbReference>
<dbReference type="NCBIfam" id="TIGR02135">
    <property type="entry name" value="phoU_full"/>
    <property type="match status" value="1"/>
</dbReference>
<dbReference type="GO" id="GO:0006817">
    <property type="term" value="P:phosphate ion transport"/>
    <property type="evidence" value="ECO:0007669"/>
    <property type="project" value="UniProtKB-KW"/>
</dbReference>
<proteinExistence type="inferred from homology"/>
<dbReference type="PANTHER" id="PTHR42930:SF3">
    <property type="entry name" value="PHOSPHATE-SPECIFIC TRANSPORT SYSTEM ACCESSORY PROTEIN PHOU"/>
    <property type="match status" value="1"/>
</dbReference>
<dbReference type="EMBL" id="CP002432">
    <property type="protein sequence ID" value="ADU67297.1"/>
    <property type="molecule type" value="Genomic_DNA"/>
</dbReference>
<dbReference type="SUPFAM" id="SSF109755">
    <property type="entry name" value="PhoU-like"/>
    <property type="match status" value="1"/>
</dbReference>
<dbReference type="GO" id="GO:0045936">
    <property type="term" value="P:negative regulation of phosphate metabolic process"/>
    <property type="evidence" value="ECO:0007669"/>
    <property type="project" value="InterPro"/>
</dbReference>
<dbReference type="PANTHER" id="PTHR42930">
    <property type="entry name" value="PHOSPHATE-SPECIFIC TRANSPORT SYSTEM ACCESSORY PROTEIN PHOU"/>
    <property type="match status" value="1"/>
</dbReference>
<evidence type="ECO:0000256" key="4">
    <source>
        <dbReference type="ARBA" id="ARBA00022448"/>
    </source>
</evidence>
<evidence type="ECO:0000256" key="1">
    <source>
        <dbReference type="ARBA" id="ARBA00004496"/>
    </source>
</evidence>
<comment type="function">
    <text evidence="7 8">Plays a role in the regulation of phosphate uptake.</text>
</comment>
<evidence type="ECO:0000313" key="12">
    <source>
        <dbReference type="Proteomes" id="UP000002572"/>
    </source>
</evidence>
<dbReference type="FunCoup" id="E6W6G2">
    <property type="interactions" value="418"/>
</dbReference>
<feature type="domain" description="PhoU" evidence="10">
    <location>
        <begin position="27"/>
        <end position="114"/>
    </location>
</feature>
<keyword evidence="6 8" id="KW-0592">Phosphate transport</keyword>
<feature type="coiled-coil region" evidence="9">
    <location>
        <begin position="35"/>
        <end position="62"/>
    </location>
</feature>
<evidence type="ECO:0000256" key="8">
    <source>
        <dbReference type="PIRNR" id="PIRNR003107"/>
    </source>
</evidence>